<accession>S4VVE7</accession>
<evidence type="ECO:0000313" key="2">
    <source>
        <dbReference type="EMBL" id="AGO83391.2"/>
    </source>
</evidence>
<dbReference type="GeneID" id="16605178"/>
<dbReference type="RefSeq" id="YP_008436453.2">
    <property type="nucleotide sequence ID" value="NC_022098.1"/>
</dbReference>
<dbReference type="Proteomes" id="UP000204584">
    <property type="component" value="Segment"/>
</dbReference>
<sequence length="254" mass="28347">MRLLAPPSFFALALGGARLARSNDKTLIQQTKRKTHPRRTKPTRTSTRPHRQNKKPVIMDDIGAWRVRIHERLAAGILDFGLADVVAQDGSHTADADMALRYRDLVLDIVGANPIDIIETGNPSGRFHIDRYRAPAWAALMAQRLDRGDTCIDLYAIDCEEATLDYLRHQGDTSGWQPDMFGTNPDDRKLFPRRYSALRTVLDGVLAQRKLAVIEKDDAAALLAYQHHIGPRAKADAAGWFGPLARALYALLGY</sequence>
<protein>
    <submittedName>
        <fullName evidence="2">Uncharacterized protein</fullName>
    </submittedName>
</protein>
<feature type="region of interest" description="Disordered" evidence="1">
    <location>
        <begin position="23"/>
        <end position="53"/>
    </location>
</feature>
<organism evidence="2 3">
    <name type="scientific">Pandoravirus salinus</name>
    <dbReference type="NCBI Taxonomy" id="1349410"/>
    <lineage>
        <taxon>Viruses</taxon>
        <taxon>Pandoravirus</taxon>
    </lineage>
</organism>
<evidence type="ECO:0000256" key="1">
    <source>
        <dbReference type="SAM" id="MobiDB-lite"/>
    </source>
</evidence>
<gene>
    <name evidence="2" type="ORF">psal_cds_24</name>
</gene>
<feature type="compositionally biased region" description="Basic residues" evidence="1">
    <location>
        <begin position="31"/>
        <end position="53"/>
    </location>
</feature>
<evidence type="ECO:0000313" key="3">
    <source>
        <dbReference type="Proteomes" id="UP000204584"/>
    </source>
</evidence>
<dbReference type="KEGG" id="vg:16605178"/>
<proteinExistence type="predicted"/>
<dbReference type="EMBL" id="KC977571">
    <property type="protein sequence ID" value="AGO83391.2"/>
    <property type="molecule type" value="Genomic_DNA"/>
</dbReference>
<keyword evidence="3" id="KW-1185">Reference proteome</keyword>
<name>S4VVE7_9VIRU</name>
<reference evidence="2 3" key="1">
    <citation type="journal article" date="2013" name="Science">
        <title>Pandoraviruses: amoeba viruses with genomes up to 2.5 Mb reaching that of parasitic eukaryotes.</title>
        <authorList>
            <person name="Philippe N."/>
            <person name="Legendre M."/>
            <person name="Doutre G."/>
            <person name="Coute Y."/>
            <person name="Poirot O."/>
            <person name="Lescot M."/>
            <person name="Arslan D."/>
            <person name="Seltzer V."/>
            <person name="Bertaux L."/>
            <person name="Bruley C."/>
            <person name="Garin J."/>
            <person name="Claverie J.M."/>
            <person name="Abergel C."/>
        </authorList>
    </citation>
    <scope>NUCLEOTIDE SEQUENCE [LARGE SCALE GENOMIC DNA]</scope>
</reference>